<dbReference type="STRING" id="354355.SAMN05660816_02684"/>
<evidence type="ECO:0000313" key="2">
    <source>
        <dbReference type="Proteomes" id="UP000192610"/>
    </source>
</evidence>
<dbReference type="Proteomes" id="UP000192610">
    <property type="component" value="Unassembled WGS sequence"/>
</dbReference>
<keyword evidence="2" id="KW-1185">Reference proteome</keyword>
<gene>
    <name evidence="1" type="ORF">A4H97_18595</name>
</gene>
<accession>A0A1V9DY49</accession>
<protein>
    <submittedName>
        <fullName evidence="1">Uncharacterized protein</fullName>
    </submittedName>
</protein>
<name>A0A1V9DY49_9BACT</name>
<evidence type="ECO:0000313" key="1">
    <source>
        <dbReference type="EMBL" id="OQP38729.1"/>
    </source>
</evidence>
<organism evidence="1 2">
    <name type="scientific">Niastella yeongjuensis</name>
    <dbReference type="NCBI Taxonomy" id="354355"/>
    <lineage>
        <taxon>Bacteria</taxon>
        <taxon>Pseudomonadati</taxon>
        <taxon>Bacteroidota</taxon>
        <taxon>Chitinophagia</taxon>
        <taxon>Chitinophagales</taxon>
        <taxon>Chitinophagaceae</taxon>
        <taxon>Niastella</taxon>
    </lineage>
</organism>
<dbReference type="AlphaFoldDB" id="A0A1V9DY49"/>
<proteinExistence type="predicted"/>
<dbReference type="EMBL" id="LVXG01000082">
    <property type="protein sequence ID" value="OQP38729.1"/>
    <property type="molecule type" value="Genomic_DNA"/>
</dbReference>
<dbReference type="PROSITE" id="PS51257">
    <property type="entry name" value="PROKAR_LIPOPROTEIN"/>
    <property type="match status" value="1"/>
</dbReference>
<comment type="caution">
    <text evidence="1">The sequence shown here is derived from an EMBL/GenBank/DDBJ whole genome shotgun (WGS) entry which is preliminary data.</text>
</comment>
<sequence>MRLLAFPLFIGAFYSCQSNKTEKPPDAAPAAVMAALDTSTASSFKNFPLNFDNDKVHYPAAILTTGSFHEDEPGIENCWPACKCWLLTVDLNEISL</sequence>
<reference evidence="2" key="1">
    <citation type="submission" date="2016-04" db="EMBL/GenBank/DDBJ databases">
        <authorList>
            <person name="Chen L."/>
            <person name="Zhuang W."/>
            <person name="Wang G."/>
        </authorList>
    </citation>
    <scope>NUCLEOTIDE SEQUENCE [LARGE SCALE GENOMIC DNA]</scope>
    <source>
        <strain evidence="2">17621</strain>
    </source>
</reference>